<evidence type="ECO:0000256" key="1">
    <source>
        <dbReference type="SAM" id="Phobius"/>
    </source>
</evidence>
<dbReference type="InterPro" id="IPR021215">
    <property type="entry name" value="DUF2752"/>
</dbReference>
<protein>
    <recommendedName>
        <fullName evidence="4">DUF2752 domain-containing protein</fullName>
    </recommendedName>
</protein>
<dbReference type="AlphaFoldDB" id="A0A2K1Q1X2"/>
<reference evidence="2 3" key="1">
    <citation type="submission" date="2017-08" db="EMBL/GenBank/DDBJ databases">
        <title>Lysobacter sylvestris genome.</title>
        <authorList>
            <person name="Zhang D.-C."/>
            <person name="Albuquerque L."/>
            <person name="Franca L."/>
            <person name="Froufe H.J.C."/>
            <person name="Barroso C."/>
            <person name="Egas C."/>
            <person name="Da Costa M."/>
            <person name="Margesin R."/>
        </authorList>
    </citation>
    <scope>NUCLEOTIDE SEQUENCE [LARGE SCALE GENOMIC DNA]</scope>
    <source>
        <strain evidence="2 3">AM20-91</strain>
    </source>
</reference>
<evidence type="ECO:0008006" key="4">
    <source>
        <dbReference type="Google" id="ProtNLM"/>
    </source>
</evidence>
<organism evidence="2 3">
    <name type="scientific">Solilutibacter silvestris</name>
    <dbReference type="NCBI Taxonomy" id="1645665"/>
    <lineage>
        <taxon>Bacteria</taxon>
        <taxon>Pseudomonadati</taxon>
        <taxon>Pseudomonadota</taxon>
        <taxon>Gammaproteobacteria</taxon>
        <taxon>Lysobacterales</taxon>
        <taxon>Lysobacteraceae</taxon>
        <taxon>Solilutibacter</taxon>
    </lineage>
</organism>
<evidence type="ECO:0000313" key="2">
    <source>
        <dbReference type="EMBL" id="PNS09048.1"/>
    </source>
</evidence>
<proteinExistence type="predicted"/>
<dbReference type="Pfam" id="PF10825">
    <property type="entry name" value="DUF2752"/>
    <property type="match status" value="1"/>
</dbReference>
<keyword evidence="1" id="KW-1133">Transmembrane helix</keyword>
<gene>
    <name evidence="2" type="ORF">Lysil_0677</name>
</gene>
<comment type="caution">
    <text evidence="2">The sequence shown here is derived from an EMBL/GenBank/DDBJ whole genome shotgun (WGS) entry which is preliminary data.</text>
</comment>
<keyword evidence="1" id="KW-0472">Membrane</keyword>
<accession>A0A2K1Q1X2</accession>
<sequence length="96" mass="10622">MTGLWCPGCGSTRVVRSLLHGDIAHAFAMNPLLVCALPVVALMALSAAGWNPPQLAGFRRLFGNPKTWLWVLCTYWVLRNLPWPPFHWLAPGGLGW</sequence>
<keyword evidence="1" id="KW-0812">Transmembrane</keyword>
<name>A0A2K1Q1X2_9GAMM</name>
<evidence type="ECO:0000313" key="3">
    <source>
        <dbReference type="Proteomes" id="UP000236220"/>
    </source>
</evidence>
<feature type="transmembrane region" description="Helical" evidence="1">
    <location>
        <begin position="27"/>
        <end position="50"/>
    </location>
</feature>
<dbReference type="Proteomes" id="UP000236220">
    <property type="component" value="Unassembled WGS sequence"/>
</dbReference>
<keyword evidence="3" id="KW-1185">Reference proteome</keyword>
<dbReference type="EMBL" id="NPZB01000001">
    <property type="protein sequence ID" value="PNS09048.1"/>
    <property type="molecule type" value="Genomic_DNA"/>
</dbReference>